<reference evidence="1 2" key="1">
    <citation type="submission" date="2019-10" db="EMBL/GenBank/DDBJ databases">
        <title>Assembly and Annotation for the nematode Trichostrongylus colubriformis.</title>
        <authorList>
            <person name="Martin J."/>
        </authorList>
    </citation>
    <scope>NUCLEOTIDE SEQUENCE [LARGE SCALE GENOMIC DNA]</scope>
    <source>
        <strain evidence="1">G859</strain>
        <tissue evidence="1">Whole worm</tissue>
    </source>
</reference>
<keyword evidence="2" id="KW-1185">Reference proteome</keyword>
<sequence>MGTSASAHRTAVKSISIDQNGWNRPCASERGSSAASRRSLPILSNWIGNKSSRCDGSLTKTERLRLVDRAMRAESAALECEGKMKGLERERRYDERFDIAHYTVGSPPD</sequence>
<comment type="caution">
    <text evidence="1">The sequence shown here is derived from an EMBL/GenBank/DDBJ whole genome shotgun (WGS) entry which is preliminary data.</text>
</comment>
<proteinExistence type="predicted"/>
<protein>
    <submittedName>
        <fullName evidence="1">Uncharacterized protein</fullName>
    </submittedName>
</protein>
<dbReference type="EMBL" id="WIXE01005895">
    <property type="protein sequence ID" value="KAK5981783.1"/>
    <property type="molecule type" value="Genomic_DNA"/>
</dbReference>
<dbReference type="AlphaFoldDB" id="A0AAN8ISK1"/>
<accession>A0AAN8ISK1</accession>
<organism evidence="1 2">
    <name type="scientific">Trichostrongylus colubriformis</name>
    <name type="common">Black scour worm</name>
    <dbReference type="NCBI Taxonomy" id="6319"/>
    <lineage>
        <taxon>Eukaryota</taxon>
        <taxon>Metazoa</taxon>
        <taxon>Ecdysozoa</taxon>
        <taxon>Nematoda</taxon>
        <taxon>Chromadorea</taxon>
        <taxon>Rhabditida</taxon>
        <taxon>Rhabditina</taxon>
        <taxon>Rhabditomorpha</taxon>
        <taxon>Strongyloidea</taxon>
        <taxon>Trichostrongylidae</taxon>
        <taxon>Trichostrongylus</taxon>
    </lineage>
</organism>
<name>A0AAN8ISK1_TRICO</name>
<evidence type="ECO:0000313" key="1">
    <source>
        <dbReference type="EMBL" id="KAK5981783.1"/>
    </source>
</evidence>
<evidence type="ECO:0000313" key="2">
    <source>
        <dbReference type="Proteomes" id="UP001331761"/>
    </source>
</evidence>
<dbReference type="Proteomes" id="UP001331761">
    <property type="component" value="Unassembled WGS sequence"/>
</dbReference>
<gene>
    <name evidence="1" type="ORF">GCK32_018770</name>
</gene>